<sequence length="74" mass="8638">MDEHEIHVEAPNGFWRRVCMGLIITLILGAYGYAYSVDSRTVKRDEFKYVQGQLTSIQSDVKSINKYLMERRLP</sequence>
<proteinExistence type="predicted"/>
<keyword evidence="1" id="KW-0812">Transmembrane</keyword>
<accession>A0A0F9NQ74</accession>
<comment type="caution">
    <text evidence="2">The sequence shown here is derived from an EMBL/GenBank/DDBJ whole genome shotgun (WGS) entry which is preliminary data.</text>
</comment>
<feature type="transmembrane region" description="Helical" evidence="1">
    <location>
        <begin position="14"/>
        <end position="34"/>
    </location>
</feature>
<gene>
    <name evidence="2" type="ORF">LCGC14_1309680</name>
</gene>
<dbReference type="EMBL" id="LAZR01007717">
    <property type="protein sequence ID" value="KKM83417.1"/>
    <property type="molecule type" value="Genomic_DNA"/>
</dbReference>
<evidence type="ECO:0000256" key="1">
    <source>
        <dbReference type="SAM" id="Phobius"/>
    </source>
</evidence>
<protein>
    <submittedName>
        <fullName evidence="2">Uncharacterized protein</fullName>
    </submittedName>
</protein>
<reference evidence="2" key="1">
    <citation type="journal article" date="2015" name="Nature">
        <title>Complex archaea that bridge the gap between prokaryotes and eukaryotes.</title>
        <authorList>
            <person name="Spang A."/>
            <person name="Saw J.H."/>
            <person name="Jorgensen S.L."/>
            <person name="Zaremba-Niedzwiedzka K."/>
            <person name="Martijn J."/>
            <person name="Lind A.E."/>
            <person name="van Eijk R."/>
            <person name="Schleper C."/>
            <person name="Guy L."/>
            <person name="Ettema T.J."/>
        </authorList>
    </citation>
    <scope>NUCLEOTIDE SEQUENCE</scope>
</reference>
<keyword evidence="1" id="KW-1133">Transmembrane helix</keyword>
<evidence type="ECO:0000313" key="2">
    <source>
        <dbReference type="EMBL" id="KKM83417.1"/>
    </source>
</evidence>
<name>A0A0F9NQ74_9ZZZZ</name>
<organism evidence="2">
    <name type="scientific">marine sediment metagenome</name>
    <dbReference type="NCBI Taxonomy" id="412755"/>
    <lineage>
        <taxon>unclassified sequences</taxon>
        <taxon>metagenomes</taxon>
        <taxon>ecological metagenomes</taxon>
    </lineage>
</organism>
<keyword evidence="1" id="KW-0472">Membrane</keyword>
<dbReference type="AlphaFoldDB" id="A0A0F9NQ74"/>